<dbReference type="STRING" id="33114.A0A2G2VNQ9"/>
<gene>
    <name evidence="6" type="ORF">CQW23_26420</name>
</gene>
<feature type="domain" description="GRF-type" evidence="4">
    <location>
        <begin position="81"/>
        <end position="121"/>
    </location>
</feature>
<reference evidence="6 7" key="1">
    <citation type="journal article" date="2017" name="Genome Biol.">
        <title>New reference genome sequences of hot pepper reveal the massive evolution of plant disease-resistance genes by retroduplication.</title>
        <authorList>
            <person name="Kim S."/>
            <person name="Park J."/>
            <person name="Yeom S.I."/>
            <person name="Kim Y.M."/>
            <person name="Seo E."/>
            <person name="Kim K.T."/>
            <person name="Kim M.S."/>
            <person name="Lee J.M."/>
            <person name="Cheong K."/>
            <person name="Shin H.S."/>
            <person name="Kim S.B."/>
            <person name="Han K."/>
            <person name="Lee J."/>
            <person name="Park M."/>
            <person name="Lee H.A."/>
            <person name="Lee H.Y."/>
            <person name="Lee Y."/>
            <person name="Oh S."/>
            <person name="Lee J.H."/>
            <person name="Choi E."/>
            <person name="Choi E."/>
            <person name="Lee S.E."/>
            <person name="Jeon J."/>
            <person name="Kim H."/>
            <person name="Choi G."/>
            <person name="Song H."/>
            <person name="Lee J."/>
            <person name="Lee S.C."/>
            <person name="Kwon J.K."/>
            <person name="Lee H.Y."/>
            <person name="Koo N."/>
            <person name="Hong Y."/>
            <person name="Kim R.W."/>
            <person name="Kang W.H."/>
            <person name="Huh J.H."/>
            <person name="Kang B.C."/>
            <person name="Yang T.J."/>
            <person name="Lee Y.H."/>
            <person name="Bennetzen J.L."/>
            <person name="Choi D."/>
        </authorList>
    </citation>
    <scope>NUCLEOTIDE SEQUENCE [LARGE SCALE GENOMIC DNA]</scope>
    <source>
        <strain evidence="7">cv. PBC81</strain>
    </source>
</reference>
<dbReference type="Pfam" id="PF13976">
    <property type="entry name" value="gag_pre-integrs"/>
    <property type="match status" value="1"/>
</dbReference>
<dbReference type="AlphaFoldDB" id="A0A2G2VNQ9"/>
<evidence type="ECO:0000313" key="6">
    <source>
        <dbReference type="EMBL" id="PHT34620.1"/>
    </source>
</evidence>
<dbReference type="OrthoDB" id="1291185at2759"/>
<dbReference type="Proteomes" id="UP000224567">
    <property type="component" value="Unassembled WGS sequence"/>
</dbReference>
<keyword evidence="2" id="KW-0863">Zinc-finger</keyword>
<keyword evidence="7" id="KW-1185">Reference proteome</keyword>
<protein>
    <recommendedName>
        <fullName evidence="8">Zinc finger GRF-type domain-containing protein</fullName>
    </recommendedName>
</protein>
<evidence type="ECO:0000259" key="5">
    <source>
        <dbReference type="Pfam" id="PF13976"/>
    </source>
</evidence>
<dbReference type="PANTHER" id="PTHR33248">
    <property type="entry name" value="ZINC ION-BINDING PROTEIN"/>
    <property type="match status" value="1"/>
</dbReference>
<evidence type="ECO:0000256" key="2">
    <source>
        <dbReference type="ARBA" id="ARBA00022771"/>
    </source>
</evidence>
<evidence type="ECO:0000256" key="1">
    <source>
        <dbReference type="ARBA" id="ARBA00022723"/>
    </source>
</evidence>
<evidence type="ECO:0000259" key="4">
    <source>
        <dbReference type="Pfam" id="PF06839"/>
    </source>
</evidence>
<dbReference type="EMBL" id="MLFT02000011">
    <property type="protein sequence ID" value="PHT34620.1"/>
    <property type="molecule type" value="Genomic_DNA"/>
</dbReference>
<dbReference type="Pfam" id="PF06839">
    <property type="entry name" value="Zn_ribbon_GRF"/>
    <property type="match status" value="1"/>
</dbReference>
<organism evidence="6 7">
    <name type="scientific">Capsicum baccatum</name>
    <name type="common">Peruvian pepper</name>
    <dbReference type="NCBI Taxonomy" id="33114"/>
    <lineage>
        <taxon>Eukaryota</taxon>
        <taxon>Viridiplantae</taxon>
        <taxon>Streptophyta</taxon>
        <taxon>Embryophyta</taxon>
        <taxon>Tracheophyta</taxon>
        <taxon>Spermatophyta</taxon>
        <taxon>Magnoliopsida</taxon>
        <taxon>eudicotyledons</taxon>
        <taxon>Gunneridae</taxon>
        <taxon>Pentapetalae</taxon>
        <taxon>asterids</taxon>
        <taxon>lamiids</taxon>
        <taxon>Solanales</taxon>
        <taxon>Solanaceae</taxon>
        <taxon>Solanoideae</taxon>
        <taxon>Capsiceae</taxon>
        <taxon>Capsicum</taxon>
    </lineage>
</organism>
<keyword evidence="1" id="KW-0479">Metal-binding</keyword>
<feature type="domain" description="GAG-pre-integrase" evidence="5">
    <location>
        <begin position="2"/>
        <end position="54"/>
    </location>
</feature>
<evidence type="ECO:0008006" key="8">
    <source>
        <dbReference type="Google" id="ProtNLM"/>
    </source>
</evidence>
<keyword evidence="3" id="KW-0862">Zinc</keyword>
<dbReference type="InterPro" id="IPR025724">
    <property type="entry name" value="GAG-pre-integrase_dom"/>
</dbReference>
<reference evidence="7" key="2">
    <citation type="journal article" date="2017" name="J. Anim. Genet.">
        <title>Multiple reference genome sequences of hot pepper reveal the massive evolution of plant disease resistance genes by retroduplication.</title>
        <authorList>
            <person name="Kim S."/>
            <person name="Park J."/>
            <person name="Yeom S.-I."/>
            <person name="Kim Y.-M."/>
            <person name="Seo E."/>
            <person name="Kim K.-T."/>
            <person name="Kim M.-S."/>
            <person name="Lee J.M."/>
            <person name="Cheong K."/>
            <person name="Shin H.-S."/>
            <person name="Kim S.-B."/>
            <person name="Han K."/>
            <person name="Lee J."/>
            <person name="Park M."/>
            <person name="Lee H.-A."/>
            <person name="Lee H.-Y."/>
            <person name="Lee Y."/>
            <person name="Oh S."/>
            <person name="Lee J.H."/>
            <person name="Choi E."/>
            <person name="Choi E."/>
            <person name="Lee S.E."/>
            <person name="Jeon J."/>
            <person name="Kim H."/>
            <person name="Choi G."/>
            <person name="Song H."/>
            <person name="Lee J."/>
            <person name="Lee S.-C."/>
            <person name="Kwon J.-K."/>
            <person name="Lee H.-Y."/>
            <person name="Koo N."/>
            <person name="Hong Y."/>
            <person name="Kim R.W."/>
            <person name="Kang W.-H."/>
            <person name="Huh J.H."/>
            <person name="Kang B.-C."/>
            <person name="Yang T.-J."/>
            <person name="Lee Y.-H."/>
            <person name="Bennetzen J.L."/>
            <person name="Choi D."/>
        </authorList>
    </citation>
    <scope>NUCLEOTIDE SEQUENCE [LARGE SCALE GENOMIC DNA]</scope>
    <source>
        <strain evidence="7">cv. PBC81</strain>
    </source>
</reference>
<accession>A0A2G2VNQ9</accession>
<sequence length="194" mass="22883">MCFMATDHDILSWHRKLGHATMPIIKKLSRLDLVKGLPKLKFEKDHICDAYQMGLVMEDVKLDLNSIFLDKEDLMLNAEVRCNHRLLLHLKTSWSDNNPKRRFWSCPYYGSNKCKFFLWRDGVVNERSKFIIPKLMKKVKDINEMLKIMKTKEELVGVYSDKKIMEMEAESAFTKIEEQCSSFVKMKDEVKNTP</sequence>
<evidence type="ECO:0000313" key="7">
    <source>
        <dbReference type="Proteomes" id="UP000224567"/>
    </source>
</evidence>
<evidence type="ECO:0000256" key="3">
    <source>
        <dbReference type="ARBA" id="ARBA00022833"/>
    </source>
</evidence>
<name>A0A2G2VNQ9_CAPBA</name>
<comment type="caution">
    <text evidence="6">The sequence shown here is derived from an EMBL/GenBank/DDBJ whole genome shotgun (WGS) entry which is preliminary data.</text>
</comment>
<dbReference type="InterPro" id="IPR010666">
    <property type="entry name" value="Znf_GRF"/>
</dbReference>
<dbReference type="GO" id="GO:0008270">
    <property type="term" value="F:zinc ion binding"/>
    <property type="evidence" value="ECO:0007669"/>
    <property type="project" value="UniProtKB-KW"/>
</dbReference>
<proteinExistence type="predicted"/>